<name>A0A7S4MHN3_9STRA</name>
<feature type="domain" description="Sacsin/Nov" evidence="2">
    <location>
        <begin position="55"/>
        <end position="178"/>
    </location>
</feature>
<protein>
    <recommendedName>
        <fullName evidence="2">Sacsin/Nov domain-containing protein</fullName>
    </recommendedName>
</protein>
<dbReference type="InterPro" id="IPR022155">
    <property type="entry name" value="DUF3684"/>
</dbReference>
<dbReference type="Pfam" id="PF25794">
    <property type="entry name" value="SACS"/>
    <property type="match status" value="1"/>
</dbReference>
<gene>
    <name evidence="3" type="ORF">OAUR00152_LOCUS9015</name>
</gene>
<accession>A0A7S4MHN3</accession>
<proteinExistence type="predicted"/>
<dbReference type="Gene3D" id="3.30.565.10">
    <property type="entry name" value="Histidine kinase-like ATPase, C-terminal domain"/>
    <property type="match status" value="1"/>
</dbReference>
<dbReference type="EMBL" id="HBKQ01013123">
    <property type="protein sequence ID" value="CAE2222771.1"/>
    <property type="molecule type" value="Transcribed_RNA"/>
</dbReference>
<dbReference type="SUPFAM" id="SSF55874">
    <property type="entry name" value="ATPase domain of HSP90 chaperone/DNA topoisomerase II/histidine kinase"/>
    <property type="match status" value="1"/>
</dbReference>
<evidence type="ECO:0000259" key="2">
    <source>
        <dbReference type="Pfam" id="PF25794"/>
    </source>
</evidence>
<dbReference type="InterPro" id="IPR058210">
    <property type="entry name" value="SACS/Nov_dom"/>
</dbReference>
<feature type="region of interest" description="Disordered" evidence="1">
    <location>
        <begin position="365"/>
        <end position="388"/>
    </location>
</feature>
<dbReference type="InterPro" id="IPR036890">
    <property type="entry name" value="HATPase_C_sf"/>
</dbReference>
<organism evidence="3">
    <name type="scientific">Odontella aurita</name>
    <dbReference type="NCBI Taxonomy" id="265563"/>
    <lineage>
        <taxon>Eukaryota</taxon>
        <taxon>Sar</taxon>
        <taxon>Stramenopiles</taxon>
        <taxon>Ochrophyta</taxon>
        <taxon>Bacillariophyta</taxon>
        <taxon>Mediophyceae</taxon>
        <taxon>Biddulphiophycidae</taxon>
        <taxon>Eupodiscales</taxon>
        <taxon>Odontellaceae</taxon>
        <taxon>Odontella</taxon>
    </lineage>
</organism>
<feature type="region of interest" description="Disordered" evidence="1">
    <location>
        <begin position="1547"/>
        <end position="1578"/>
    </location>
</feature>
<dbReference type="PANTHER" id="PTHR47839">
    <property type="entry name" value="DOMAIN PROTEIN, PUTATIVE (AFU_ORTHOLOGUE AFUA_6G04830)-RELATED"/>
    <property type="match status" value="1"/>
</dbReference>
<feature type="compositionally biased region" description="Polar residues" evidence="1">
    <location>
        <begin position="1639"/>
        <end position="1656"/>
    </location>
</feature>
<feature type="region of interest" description="Disordered" evidence="1">
    <location>
        <begin position="468"/>
        <end position="516"/>
    </location>
</feature>
<feature type="compositionally biased region" description="Polar residues" evidence="1">
    <location>
        <begin position="1549"/>
        <end position="1565"/>
    </location>
</feature>
<sequence>MASSYDAVRAAIMSGRSGGGGGGGSGSGSGGGASSSSSSGMMIEESRVEVNQRALIDKILARYASAGAVYRELLQNSNDAEASNAEIRMITGGYDSFAGDSTSSSSAAGGSGGGSGSGPVTEVSYRNDGHSFRTQDWDRLRKIAEGNPDASKVGAFGVGAYTMFSVAENPMVISGGRALAFVWKGDALWTKSGPAPEGGVAHTDGGKWTTFVLPSRDPYPVPDMVKFGQFLCANLTFTKCLRTVRVFVDGTPRLTISKTEVERPRVVTPPKASSWWRNDGAVTSSSRGIFTLGGSRDGSITESVMKITAEIDGEESSSIRARYVSATASTNVPSDVARRMERVTKKKIPPTVNIQVYIDADAKDAAGGGAAKSSKKRSKARAITSSFSPPQGSGRIFIGFRTSQTTGLAAHLSAPFVPTVEREAMDLQDPALRLFNTELLEASGILLRLLLEHAMGTVGERWNANAGRYGEEDERLRRRERLEGGKQPEGGDADVTSEEGAEDNVSEGDDGGKPSTASGALYGFAKYMAKTAKKKMINVIKTAEDLASGVDDSAELLNPSDPRPLSSEERDAIVLMRAFCPLPSTPDPDVGSSIAKGFSRCIPHLSPPALTRTGTVRGNDARLPRGGMEAFAKDGVVRRVVYENAREYHDVIAGCRKLCVGDVEGALRDGGVLEACDVVRLLKWWVRYSRVDGSIVSHGRAVKESVLFFPPKSSASSQSQSGRASDDNNTAEDVLQLRDRQYYVDRSILPQGLPLPDSVLPASMQDELGTKILRDASLRQWFEPVPVDVWASYAAEHRSMTDGRVEDAVMRGKVLGALCAEYRRRDAGGESRRNYGAFLRGLLSDKRCIPYRREEEGGGKKGEDTTMTDRPGDLFLSGAELDAFSSLQSFRRADPSLRDEYNVTDTFLLALGVRETVSVDFLFAHLDALRWSDDPRPLCRYLRSADLSERDVQKLRTTRFLPGKAKKEEGKGEKTKYAPSELFLPNPELGAFPFVTFLQWPESTLPENGADGTFLRGLGCRTDPPLPKVMKFVSNDAGGGPDDGGLRSQRCLDFLFDRVGPGGVYERDYKRYASTKFLPCLRKDPLGIVDGMEKEICAPESCYHDPTCICMGFSVVDPALEQKSGRDYGRRLGCASSPPASVLASRLLEIVAAAKGSLESIGGEEYMYKRRCDLIAAAFDGVFNYLSTRTGEFDRRNVQTLRDNAFIPIREGDFIEWHVPRDVYFRGGSGGGSNGDGDGDKEASLTSSLFHVIEFHPFLSAVGVKSEPSTQDLFQLLLSSPRDVLRRLGSEERYIALLRRIAADPPFGRATKEIAEAPFLLAYRVEGEAGGDGADAGTAKYVLARAADVYVIDNSFFGRMFPVLRAPHESDLEDFYASLGSTYISSGVKKTFRISGAQRRRGGGDTDLVSEFAARLRERRPLLVSPSVTSRPLVKDAASALSDDRLVIAEADGLKAVYTLGPSSKEQAVTCCADSTGRAKNNTLYLTEEFDWFDVGNAVGGLILQRCQLEDAFLIGSLLEAPLEQLRARGFPVDRVLNIKPVSPVKLPVSTNTESEVPAQANSGAESGDGGSKDEGFGTILQQMFPDCNEDYIRAQIGNNPGLDRVKEVADSMASGNYPKQKDDTNDGATQAEKEKKNNPPQSVASKPPESQSKGGSANDHKRKLRLGKKLGRVLHGGKKGTSSPAAKPPTLGQHVATHMPPSHASHDNGFGVRSLESDVSANQHVEDMLQQSVDSARAVNSRGVSAPETVMTSIPEDLDRGSNGCEVIPAQNLQPFVGPYGTGKAQNGIRVFSSRIAADSEIFLAEHFHAVDVFARVLQNLCEEVYSLRLSSVAIYHDPMGNTIAFNSNKSLHFNLRYFTSLHFRPHVPPESSCYSYWFTTMAHELAHNLVSAHNKDHGYYTESYVTLFLPKLAALFQRLEMT</sequence>
<feature type="compositionally biased region" description="Acidic residues" evidence="1">
    <location>
        <begin position="491"/>
        <end position="509"/>
    </location>
</feature>
<feature type="region of interest" description="Disordered" evidence="1">
    <location>
        <begin position="1614"/>
        <end position="1713"/>
    </location>
</feature>
<feature type="compositionally biased region" description="Basic residues" evidence="1">
    <location>
        <begin position="1661"/>
        <end position="1679"/>
    </location>
</feature>
<feature type="compositionally biased region" description="Gly residues" evidence="1">
    <location>
        <begin position="16"/>
        <end position="33"/>
    </location>
</feature>
<dbReference type="PANTHER" id="PTHR47839:SF1">
    <property type="entry name" value="DOMAIN PROTEIN, PUTATIVE (AFU_ORTHOLOGUE AFUA_6G04830)-RELATED"/>
    <property type="match status" value="1"/>
</dbReference>
<dbReference type="Pfam" id="PF12449">
    <property type="entry name" value="DUF3684"/>
    <property type="match status" value="2"/>
</dbReference>
<feature type="compositionally biased region" description="Basic and acidic residues" evidence="1">
    <location>
        <begin position="474"/>
        <end position="486"/>
    </location>
</feature>
<evidence type="ECO:0000313" key="3">
    <source>
        <dbReference type="EMBL" id="CAE2222771.1"/>
    </source>
</evidence>
<feature type="region of interest" description="Disordered" evidence="1">
    <location>
        <begin position="101"/>
        <end position="127"/>
    </location>
</feature>
<feature type="region of interest" description="Disordered" evidence="1">
    <location>
        <begin position="16"/>
        <end position="43"/>
    </location>
</feature>
<reference evidence="3" key="1">
    <citation type="submission" date="2021-01" db="EMBL/GenBank/DDBJ databases">
        <authorList>
            <person name="Corre E."/>
            <person name="Pelletier E."/>
            <person name="Niang G."/>
            <person name="Scheremetjew M."/>
            <person name="Finn R."/>
            <person name="Kale V."/>
            <person name="Holt S."/>
            <person name="Cochrane G."/>
            <person name="Meng A."/>
            <person name="Brown T."/>
            <person name="Cohen L."/>
        </authorList>
    </citation>
    <scope>NUCLEOTIDE SEQUENCE</scope>
    <source>
        <strain evidence="3">Isolate 1302-5</strain>
    </source>
</reference>
<evidence type="ECO:0000256" key="1">
    <source>
        <dbReference type="SAM" id="MobiDB-lite"/>
    </source>
</evidence>